<evidence type="ECO:0000313" key="4">
    <source>
        <dbReference type="Proteomes" id="UP001596039"/>
    </source>
</evidence>
<feature type="domain" description="Fido" evidence="2">
    <location>
        <begin position="163"/>
        <end position="312"/>
    </location>
</feature>
<dbReference type="PANTHER" id="PTHR13504">
    <property type="entry name" value="FIDO DOMAIN-CONTAINING PROTEIN DDB_G0283145"/>
    <property type="match status" value="1"/>
</dbReference>
<reference evidence="4" key="1">
    <citation type="journal article" date="2019" name="Int. J. Syst. Evol. Microbiol.">
        <title>The Global Catalogue of Microorganisms (GCM) 10K type strain sequencing project: providing services to taxonomists for standard genome sequencing and annotation.</title>
        <authorList>
            <consortium name="The Broad Institute Genomics Platform"/>
            <consortium name="The Broad Institute Genome Sequencing Center for Infectious Disease"/>
            <person name="Wu L."/>
            <person name="Ma J."/>
        </authorList>
    </citation>
    <scope>NUCLEOTIDE SEQUENCE [LARGE SCALE GENOMIC DNA]</scope>
    <source>
        <strain evidence="4">CGMCC 4.6997</strain>
    </source>
</reference>
<keyword evidence="4" id="KW-1185">Reference proteome</keyword>
<organism evidence="3 4">
    <name type="scientific">Lysinimonas soli</name>
    <dbReference type="NCBI Taxonomy" id="1074233"/>
    <lineage>
        <taxon>Bacteria</taxon>
        <taxon>Bacillati</taxon>
        <taxon>Actinomycetota</taxon>
        <taxon>Actinomycetes</taxon>
        <taxon>Micrococcales</taxon>
        <taxon>Microbacteriaceae</taxon>
        <taxon>Lysinimonas</taxon>
    </lineage>
</organism>
<dbReference type="Pfam" id="PF02661">
    <property type="entry name" value="Fic"/>
    <property type="match status" value="1"/>
</dbReference>
<dbReference type="PANTHER" id="PTHR13504:SF38">
    <property type="entry name" value="FIDO DOMAIN-CONTAINING PROTEIN"/>
    <property type="match status" value="1"/>
</dbReference>
<sequence>MVTDPSSPKASEQGSSLDEISLPVPALRHEDHVWEMDPEGEFSRAERQRGSGPYQSTIPARIAHYSPRIPTPIAADLEDATKALVDFDAHAAMTLGAGNAALGPMSAILLRTESATSSQIENLTAGARQLALAELDESQSQNARIIVANVRAMEAALALADQLDEQSILTMHGELLARQPGWESYAGVYRDELVWVGGDRGSPRRANHIGPQADLVPGAIADLLEFIQRDDLPVLAQAAIAHAQFETIHPFADGNGRTGRALVQAMLRGKGLIRNATAPISAGLLRDTDSYFDALTRFRSGDAAAIVERFSSAARYAAVSGMKLVDDLAHEQERSRALLGNLRAQAGAWKVLPHLIVQPVINTAYLQNELGMNAMSAGRALGQLTEAGVLSESTGLRRNRVWQQKEVLGILDDYAESIRRG</sequence>
<proteinExistence type="predicted"/>
<dbReference type="EMBL" id="JBHSMG010000004">
    <property type="protein sequence ID" value="MFC5503340.1"/>
    <property type="molecule type" value="Genomic_DNA"/>
</dbReference>
<dbReference type="InterPro" id="IPR040198">
    <property type="entry name" value="Fido_containing"/>
</dbReference>
<evidence type="ECO:0000313" key="3">
    <source>
        <dbReference type="EMBL" id="MFC5503340.1"/>
    </source>
</evidence>
<feature type="compositionally biased region" description="Polar residues" evidence="1">
    <location>
        <begin position="1"/>
        <end position="18"/>
    </location>
</feature>
<accession>A0ABW0NTB5</accession>
<protein>
    <submittedName>
        <fullName evidence="3">Fic family protein</fullName>
    </submittedName>
</protein>
<evidence type="ECO:0000259" key="2">
    <source>
        <dbReference type="PROSITE" id="PS51459"/>
    </source>
</evidence>
<dbReference type="InterPro" id="IPR036597">
    <property type="entry name" value="Fido-like_dom_sf"/>
</dbReference>
<gene>
    <name evidence="3" type="ORF">ACFPJ4_13915</name>
</gene>
<dbReference type="InterPro" id="IPR003812">
    <property type="entry name" value="Fido"/>
</dbReference>
<evidence type="ECO:0000256" key="1">
    <source>
        <dbReference type="SAM" id="MobiDB-lite"/>
    </source>
</evidence>
<comment type="caution">
    <text evidence="3">The sequence shown here is derived from an EMBL/GenBank/DDBJ whole genome shotgun (WGS) entry which is preliminary data.</text>
</comment>
<dbReference type="RefSeq" id="WP_386741053.1">
    <property type="nucleotide sequence ID" value="NZ_JBHSMG010000004.1"/>
</dbReference>
<dbReference type="Proteomes" id="UP001596039">
    <property type="component" value="Unassembled WGS sequence"/>
</dbReference>
<dbReference type="PROSITE" id="PS51459">
    <property type="entry name" value="FIDO"/>
    <property type="match status" value="1"/>
</dbReference>
<dbReference type="Gene3D" id="1.10.3290.10">
    <property type="entry name" value="Fido-like domain"/>
    <property type="match status" value="1"/>
</dbReference>
<dbReference type="SUPFAM" id="SSF140931">
    <property type="entry name" value="Fic-like"/>
    <property type="match status" value="1"/>
</dbReference>
<name>A0ABW0NTB5_9MICO</name>
<feature type="region of interest" description="Disordered" evidence="1">
    <location>
        <begin position="1"/>
        <end position="31"/>
    </location>
</feature>